<protein>
    <recommendedName>
        <fullName evidence="4">Non-Catalytic module family EXPN protein</fullName>
    </recommendedName>
</protein>
<evidence type="ECO:0008006" key="4">
    <source>
        <dbReference type="Google" id="ProtNLM"/>
    </source>
</evidence>
<keyword evidence="1" id="KW-0732">Signal</keyword>
<gene>
    <name evidence="2" type="ORF">SCHCODRAFT_103339</name>
</gene>
<keyword evidence="3" id="KW-1185">Reference proteome</keyword>
<dbReference type="Gene3D" id="2.40.40.10">
    <property type="entry name" value="RlpA-like domain"/>
    <property type="match status" value="1"/>
</dbReference>
<dbReference type="KEGG" id="scm:SCHCO_01195633"/>
<dbReference type="HOGENOM" id="CLU_2062812_0_0_1"/>
<dbReference type="OrthoDB" id="2917035at2759"/>
<dbReference type="AlphaFoldDB" id="D8PLK0"/>
<evidence type="ECO:0000256" key="1">
    <source>
        <dbReference type="SAM" id="SignalP"/>
    </source>
</evidence>
<reference evidence="2 3" key="1">
    <citation type="journal article" date="2010" name="Nat. Biotechnol.">
        <title>Genome sequence of the model mushroom Schizophyllum commune.</title>
        <authorList>
            <person name="Ohm R.A."/>
            <person name="de Jong J.F."/>
            <person name="Lugones L.G."/>
            <person name="Aerts A."/>
            <person name="Kothe E."/>
            <person name="Stajich J.E."/>
            <person name="de Vries R.P."/>
            <person name="Record E."/>
            <person name="Levasseur A."/>
            <person name="Baker S.E."/>
            <person name="Bartholomew K.A."/>
            <person name="Coutinho P.M."/>
            <person name="Erdmann S."/>
            <person name="Fowler T.J."/>
            <person name="Gathman A.C."/>
            <person name="Lombard V."/>
            <person name="Henrissat B."/>
            <person name="Knabe N."/>
            <person name="Kuees U."/>
            <person name="Lilly W.W."/>
            <person name="Lindquist E."/>
            <person name="Lucas S."/>
            <person name="Magnuson J.K."/>
            <person name="Piumi F."/>
            <person name="Raudaskoski M."/>
            <person name="Salamov A."/>
            <person name="Schmutz J."/>
            <person name="Schwarze F.W.M.R."/>
            <person name="vanKuyk P.A."/>
            <person name="Horton J.S."/>
            <person name="Grigoriev I.V."/>
            <person name="Woesten H.A.B."/>
        </authorList>
    </citation>
    <scope>NUCLEOTIDE SEQUENCE [LARGE SCALE GENOMIC DNA]</scope>
    <source>
        <strain evidence="3">H4-8 / FGSC 9210</strain>
    </source>
</reference>
<organism evidence="3">
    <name type="scientific">Schizophyllum commune (strain H4-8 / FGSC 9210)</name>
    <name type="common">Split gill fungus</name>
    <dbReference type="NCBI Taxonomy" id="578458"/>
    <lineage>
        <taxon>Eukaryota</taxon>
        <taxon>Fungi</taxon>
        <taxon>Dikarya</taxon>
        <taxon>Basidiomycota</taxon>
        <taxon>Agaricomycotina</taxon>
        <taxon>Agaricomycetes</taxon>
        <taxon>Agaricomycetidae</taxon>
        <taxon>Agaricales</taxon>
        <taxon>Schizophyllaceae</taxon>
        <taxon>Schizophyllum</taxon>
    </lineage>
</organism>
<dbReference type="Proteomes" id="UP000007431">
    <property type="component" value="Unassembled WGS sequence"/>
</dbReference>
<dbReference type="VEuPathDB" id="FungiDB:SCHCODRAFT_01195633"/>
<evidence type="ECO:0000313" key="3">
    <source>
        <dbReference type="Proteomes" id="UP000007431"/>
    </source>
</evidence>
<dbReference type="EMBL" id="GL377302">
    <property type="protein sequence ID" value="EFJ02041.1"/>
    <property type="molecule type" value="Genomic_DNA"/>
</dbReference>
<dbReference type="InterPro" id="IPR036908">
    <property type="entry name" value="RlpA-like_sf"/>
</dbReference>
<dbReference type="SUPFAM" id="SSF50685">
    <property type="entry name" value="Barwin-like endoglucanases"/>
    <property type="match status" value="1"/>
</dbReference>
<sequence length="119" mass="12634">MFNFLFASSILALAGNAVAQEYSFYGQAYNSGEVTTTPCKCDNVPVGGAAFASSLRQELGRDLCCAKVTIGADGGQVQTVFNAICDDCSVHDVALEIEAWTSLTDQKEGPVPIFWTAKV</sequence>
<dbReference type="InParanoid" id="D8PLK0"/>
<feature type="chain" id="PRO_5003120146" description="Non-Catalytic module family EXPN protein" evidence="1">
    <location>
        <begin position="20"/>
        <end position="119"/>
    </location>
</feature>
<evidence type="ECO:0000313" key="2">
    <source>
        <dbReference type="EMBL" id="EFJ02041.1"/>
    </source>
</evidence>
<proteinExistence type="predicted"/>
<feature type="signal peptide" evidence="1">
    <location>
        <begin position="1"/>
        <end position="19"/>
    </location>
</feature>
<name>D8PLK0_SCHCM</name>
<dbReference type="RefSeq" id="XP_003036943.1">
    <property type="nucleotide sequence ID" value="XM_003036897.1"/>
</dbReference>
<dbReference type="GeneID" id="9588804"/>
<feature type="non-terminal residue" evidence="2">
    <location>
        <position position="119"/>
    </location>
</feature>
<accession>D8PLK0</accession>